<keyword evidence="6" id="KW-1185">Reference proteome</keyword>
<evidence type="ECO:0000259" key="4">
    <source>
        <dbReference type="SMART" id="SM00418"/>
    </source>
</evidence>
<evidence type="ECO:0000256" key="3">
    <source>
        <dbReference type="ARBA" id="ARBA00023163"/>
    </source>
</evidence>
<dbReference type="SMART" id="SM00418">
    <property type="entry name" value="HTH_ARSR"/>
    <property type="match status" value="1"/>
</dbReference>
<keyword evidence="3" id="KW-0804">Transcription</keyword>
<dbReference type="PANTHER" id="PTHR43132">
    <property type="entry name" value="ARSENICAL RESISTANCE OPERON REPRESSOR ARSR-RELATED"/>
    <property type="match status" value="1"/>
</dbReference>
<accession>A0A542XBL4</accession>
<evidence type="ECO:0000313" key="6">
    <source>
        <dbReference type="Proteomes" id="UP000318336"/>
    </source>
</evidence>
<name>A0A542XBL4_9MICO</name>
<dbReference type="AlphaFoldDB" id="A0A542XBL4"/>
<dbReference type="CDD" id="cd00090">
    <property type="entry name" value="HTH_ARSR"/>
    <property type="match status" value="1"/>
</dbReference>
<keyword evidence="2" id="KW-0238">DNA-binding</keyword>
<reference evidence="5 6" key="1">
    <citation type="submission" date="2019-06" db="EMBL/GenBank/DDBJ databases">
        <title>Sequencing the genomes of 1000 actinobacteria strains.</title>
        <authorList>
            <person name="Klenk H.-P."/>
        </authorList>
    </citation>
    <scope>NUCLEOTIDE SEQUENCE [LARGE SCALE GENOMIC DNA]</scope>
    <source>
        <strain evidence="5 6">DSM 24617</strain>
    </source>
</reference>
<organism evidence="5 6">
    <name type="scientific">Barrientosiimonas humi</name>
    <dbReference type="NCBI Taxonomy" id="999931"/>
    <lineage>
        <taxon>Bacteria</taxon>
        <taxon>Bacillati</taxon>
        <taxon>Actinomycetota</taxon>
        <taxon>Actinomycetes</taxon>
        <taxon>Micrococcales</taxon>
        <taxon>Dermacoccaceae</taxon>
        <taxon>Barrientosiimonas</taxon>
    </lineage>
</organism>
<dbReference type="InterPro" id="IPR001845">
    <property type="entry name" value="HTH_ArsR_DNA-bd_dom"/>
</dbReference>
<dbReference type="GO" id="GO:0003677">
    <property type="term" value="F:DNA binding"/>
    <property type="evidence" value="ECO:0007669"/>
    <property type="project" value="UniProtKB-KW"/>
</dbReference>
<comment type="caution">
    <text evidence="5">The sequence shown here is derived from an EMBL/GenBank/DDBJ whole genome shotgun (WGS) entry which is preliminary data.</text>
</comment>
<dbReference type="SUPFAM" id="SSF46785">
    <property type="entry name" value="Winged helix' DNA-binding domain"/>
    <property type="match status" value="1"/>
</dbReference>
<feature type="domain" description="HTH arsR-type" evidence="4">
    <location>
        <begin position="280"/>
        <end position="353"/>
    </location>
</feature>
<keyword evidence="1" id="KW-0805">Transcription regulation</keyword>
<protein>
    <submittedName>
        <fullName evidence="5">Regulatory ArsR family protein</fullName>
    </submittedName>
</protein>
<gene>
    <name evidence="5" type="ORF">FB554_1374</name>
</gene>
<dbReference type="Gene3D" id="1.10.10.10">
    <property type="entry name" value="Winged helix-like DNA-binding domain superfamily/Winged helix DNA-binding domain"/>
    <property type="match status" value="1"/>
</dbReference>
<dbReference type="InterPro" id="IPR011991">
    <property type="entry name" value="ArsR-like_HTH"/>
</dbReference>
<dbReference type="InterPro" id="IPR036390">
    <property type="entry name" value="WH_DNA-bd_sf"/>
</dbReference>
<dbReference type="InterPro" id="IPR036388">
    <property type="entry name" value="WH-like_DNA-bd_sf"/>
</dbReference>
<dbReference type="PANTHER" id="PTHR43132:SF8">
    <property type="entry name" value="HTH-TYPE TRANSCRIPTIONAL REGULATOR KMTR"/>
    <property type="match status" value="1"/>
</dbReference>
<dbReference type="EMBL" id="VFOK01000001">
    <property type="protein sequence ID" value="TQL33232.1"/>
    <property type="molecule type" value="Genomic_DNA"/>
</dbReference>
<evidence type="ECO:0000256" key="2">
    <source>
        <dbReference type="ARBA" id="ARBA00023125"/>
    </source>
</evidence>
<proteinExistence type="predicted"/>
<dbReference type="GO" id="GO:0003700">
    <property type="term" value="F:DNA-binding transcription factor activity"/>
    <property type="evidence" value="ECO:0007669"/>
    <property type="project" value="InterPro"/>
</dbReference>
<sequence>MIRISLTTAQLATARFSVSPLLHLVTGLVLVRSGRPTPAWLRQGWCALPPGTRAVLEHLIDPSVHYVPDFVTPVPPGPRPSIESELQAVRDVPADRLRMQLSCYLRLGKVPRGYTAARGYTHAEGEGFRSDPTAADRRAWEGDPTAVSGPAADALAQAWSAILAPRWPRLRAVLETDVLHCTTRAAAVGVTRAVLDVIEAVDWDGASAELASPVRADIGEHDGALVLAPLALPVAPRDFTVVMGAGFGEVMVVYPARGRGVLRSQSTHPRAVAAPDRAGGTLATLLPGTRGDVLRAVATPTAGHVVATTLAVSAATVSYHLERLRRAGLVQAHRRGKEVLYVQTDTARRLTAPDLT</sequence>
<evidence type="ECO:0000256" key="1">
    <source>
        <dbReference type="ARBA" id="ARBA00023015"/>
    </source>
</evidence>
<dbReference type="InterPro" id="IPR051011">
    <property type="entry name" value="Metal_resp_trans_reg"/>
</dbReference>
<dbReference type="Proteomes" id="UP000318336">
    <property type="component" value="Unassembled WGS sequence"/>
</dbReference>
<dbReference type="OrthoDB" id="3460651at2"/>
<dbReference type="RefSeq" id="WP_142005274.1">
    <property type="nucleotide sequence ID" value="NZ_CAJTBP010000001.1"/>
</dbReference>
<evidence type="ECO:0000313" key="5">
    <source>
        <dbReference type="EMBL" id="TQL33232.1"/>
    </source>
</evidence>